<dbReference type="RefSeq" id="WP_134341442.1">
    <property type="nucleotide sequence ID" value="NZ_SOPW01000024.1"/>
</dbReference>
<dbReference type="Proteomes" id="UP000297975">
    <property type="component" value="Unassembled WGS sequence"/>
</dbReference>
<evidence type="ECO:0000313" key="3">
    <source>
        <dbReference type="Proteomes" id="UP000297975"/>
    </source>
</evidence>
<dbReference type="OrthoDB" id="9811746at2"/>
<dbReference type="Pfam" id="PF08937">
    <property type="entry name" value="ThsB_TIR"/>
    <property type="match status" value="1"/>
</dbReference>
<sequence>MARKAFYSFHYKADNNRASQIRNMGVIEGNRTVTDNNWEKIKRGGDKAIQNWIDSQLHGKSCTVVLIGSNTAGRKWINYEIEKSWNDGKGLLGIYVHNLKNLQGNKEEKGDNPFDNFTMKRNNAKLSSIVKAINPPSKDSKKVYAYIQDNLLDWIEEAIEIRKKY</sequence>
<keyword evidence="3" id="KW-1185">Reference proteome</keyword>
<protein>
    <recommendedName>
        <fullName evidence="1">Thoeris protein ThsB TIR-like domain-containing protein</fullName>
    </recommendedName>
</protein>
<proteinExistence type="predicted"/>
<accession>A0A4Y8ICD8</accession>
<evidence type="ECO:0000259" key="1">
    <source>
        <dbReference type="Pfam" id="PF08937"/>
    </source>
</evidence>
<name>A0A4Y8ICD8_9BACI</name>
<dbReference type="AlphaFoldDB" id="A0A4Y8ICD8"/>
<dbReference type="SUPFAM" id="SSF52206">
    <property type="entry name" value="Hypothetical protein MTH538"/>
    <property type="match status" value="1"/>
</dbReference>
<dbReference type="InterPro" id="IPR015032">
    <property type="entry name" value="ThsB__TIR-like_domain"/>
</dbReference>
<reference evidence="2 3" key="1">
    <citation type="submission" date="2019-03" db="EMBL/GenBank/DDBJ databases">
        <authorList>
            <person name="He R.-H."/>
        </authorList>
    </citation>
    <scope>NUCLEOTIDE SEQUENCE [LARGE SCALE GENOMIC DNA]</scope>
    <source>
        <strain evidence="3">SH 714</strain>
    </source>
</reference>
<evidence type="ECO:0000313" key="2">
    <source>
        <dbReference type="EMBL" id="TFB13574.1"/>
    </source>
</evidence>
<feature type="domain" description="Thoeris protein ThsB TIR-like" evidence="1">
    <location>
        <begin position="6"/>
        <end position="100"/>
    </location>
</feature>
<dbReference type="Gene3D" id="3.40.50.9200">
    <property type="entry name" value="Hypothetical protein MTH538"/>
    <property type="match status" value="1"/>
</dbReference>
<dbReference type="InterPro" id="IPR036490">
    <property type="entry name" value="ThsB_TIR-like_sf"/>
</dbReference>
<gene>
    <name evidence="2" type="ORF">E3U55_15755</name>
</gene>
<dbReference type="EMBL" id="SOPW01000024">
    <property type="protein sequence ID" value="TFB13574.1"/>
    <property type="molecule type" value="Genomic_DNA"/>
</dbReference>
<comment type="caution">
    <text evidence="2">The sequence shown here is derived from an EMBL/GenBank/DDBJ whole genome shotgun (WGS) entry which is preliminary data.</text>
</comment>
<organism evidence="2 3">
    <name type="scientific">Filobacillus milosensis</name>
    <dbReference type="NCBI Taxonomy" id="94137"/>
    <lineage>
        <taxon>Bacteria</taxon>
        <taxon>Bacillati</taxon>
        <taxon>Bacillota</taxon>
        <taxon>Bacilli</taxon>
        <taxon>Bacillales</taxon>
        <taxon>Bacillaceae</taxon>
        <taxon>Filobacillus</taxon>
    </lineage>
</organism>